<keyword evidence="2" id="KW-0067">ATP-binding</keyword>
<dbReference type="InterPro" id="IPR050445">
    <property type="entry name" value="Bact_polysacc_biosynth/exp"/>
</dbReference>
<comment type="caution">
    <text evidence="3">The sequence shown here is derived from an EMBL/GenBank/DDBJ whole genome shotgun (WGS) entry which is preliminary data.</text>
</comment>
<organism evidence="3 4">
    <name type="scientific">Nosocomiicoccus ampullae</name>
    <dbReference type="NCBI Taxonomy" id="489910"/>
    <lineage>
        <taxon>Bacteria</taxon>
        <taxon>Bacillati</taxon>
        <taxon>Bacillota</taxon>
        <taxon>Bacilli</taxon>
        <taxon>Bacillales</taxon>
        <taxon>Staphylococcaceae</taxon>
        <taxon>Nosocomiicoccus</taxon>
    </lineage>
</organism>
<dbReference type="InterPro" id="IPR033756">
    <property type="entry name" value="YlxH/NBP35"/>
</dbReference>
<dbReference type="EMBL" id="JACHHF010000003">
    <property type="protein sequence ID" value="MBB5175881.1"/>
    <property type="molecule type" value="Genomic_DNA"/>
</dbReference>
<dbReference type="InterPro" id="IPR005702">
    <property type="entry name" value="Wzc-like_C"/>
</dbReference>
<reference evidence="3 4" key="1">
    <citation type="submission" date="2020-08" db="EMBL/GenBank/DDBJ databases">
        <title>Genomic Encyclopedia of Type Strains, Phase IV (KMG-IV): sequencing the most valuable type-strain genomes for metagenomic binning, comparative biology and taxonomic classification.</title>
        <authorList>
            <person name="Goeker M."/>
        </authorList>
    </citation>
    <scope>NUCLEOTIDE SEQUENCE [LARGE SCALE GENOMIC DNA]</scope>
    <source>
        <strain evidence="3 4">DSM 19163</strain>
    </source>
</reference>
<proteinExistence type="predicted"/>
<accession>A0A9Q2CYI9</accession>
<dbReference type="PANTHER" id="PTHR32309">
    <property type="entry name" value="TYROSINE-PROTEIN KINASE"/>
    <property type="match status" value="1"/>
</dbReference>
<dbReference type="RefSeq" id="WP_183673573.1">
    <property type="nucleotide sequence ID" value="NZ_CBCRYX010000004.1"/>
</dbReference>
<evidence type="ECO:0000256" key="2">
    <source>
        <dbReference type="ARBA" id="ARBA00022840"/>
    </source>
</evidence>
<dbReference type="PANTHER" id="PTHR32309:SF13">
    <property type="entry name" value="FERRIC ENTEROBACTIN TRANSPORT PROTEIN FEPE"/>
    <property type="match status" value="1"/>
</dbReference>
<dbReference type="GO" id="GO:0004713">
    <property type="term" value="F:protein tyrosine kinase activity"/>
    <property type="evidence" value="ECO:0007669"/>
    <property type="project" value="TreeGrafter"/>
</dbReference>
<dbReference type="Gene3D" id="3.40.50.300">
    <property type="entry name" value="P-loop containing nucleotide triphosphate hydrolases"/>
    <property type="match status" value="1"/>
</dbReference>
<dbReference type="InterPro" id="IPR027417">
    <property type="entry name" value="P-loop_NTPase"/>
</dbReference>
<dbReference type="Proteomes" id="UP000579136">
    <property type="component" value="Unassembled WGS sequence"/>
</dbReference>
<dbReference type="AlphaFoldDB" id="A0A9Q2CYI9"/>
<name>A0A9Q2CYI9_9STAP</name>
<gene>
    <name evidence="3" type="ORF">HNQ45_000756</name>
</gene>
<evidence type="ECO:0000256" key="1">
    <source>
        <dbReference type="ARBA" id="ARBA00022741"/>
    </source>
</evidence>
<keyword evidence="1" id="KW-0547">Nucleotide-binding</keyword>
<dbReference type="CDD" id="cd05387">
    <property type="entry name" value="BY-kinase"/>
    <property type="match status" value="1"/>
</dbReference>
<evidence type="ECO:0000313" key="3">
    <source>
        <dbReference type="EMBL" id="MBB5175881.1"/>
    </source>
</evidence>
<dbReference type="GO" id="GO:0005886">
    <property type="term" value="C:plasma membrane"/>
    <property type="evidence" value="ECO:0007669"/>
    <property type="project" value="TreeGrafter"/>
</dbReference>
<dbReference type="SUPFAM" id="SSF52540">
    <property type="entry name" value="P-loop containing nucleoside triphosphate hydrolases"/>
    <property type="match status" value="1"/>
</dbReference>
<sequence>MVDNRKRIVMDQPDSEVSQKYFNIAERIKYYSGNNKKALLFLSEQEKEGKTTIASNIAIALAKKGGNIVYLDADLESPSIHDTFNVTLRNGISDAIATDKSILSVTYDTPQYGLSTIHAGLKRSIGNELFLSDKFKYAVDTLKNKYDYIIIDAGMGMNDSACLDAIKEAVDAVVVVQSEERYTLETDNLMERLKQKDIEVLGVINNFVER</sequence>
<keyword evidence="4" id="KW-1185">Reference proteome</keyword>
<protein>
    <submittedName>
        <fullName evidence="3">Capsular exopolysaccharide synthesis family protein</fullName>
    </submittedName>
</protein>
<dbReference type="Pfam" id="PF10609">
    <property type="entry name" value="ParA"/>
    <property type="match status" value="1"/>
</dbReference>
<evidence type="ECO:0000313" key="4">
    <source>
        <dbReference type="Proteomes" id="UP000579136"/>
    </source>
</evidence>
<dbReference type="GO" id="GO:0005524">
    <property type="term" value="F:ATP binding"/>
    <property type="evidence" value="ECO:0007669"/>
    <property type="project" value="UniProtKB-KW"/>
</dbReference>